<evidence type="ECO:0000256" key="1">
    <source>
        <dbReference type="SAM" id="Phobius"/>
    </source>
</evidence>
<name>A0A2M4DN98_ANODA</name>
<dbReference type="EMBL" id="GGFL01014868">
    <property type="protein sequence ID" value="MBW79046.1"/>
    <property type="molecule type" value="Transcribed_RNA"/>
</dbReference>
<reference evidence="2" key="1">
    <citation type="submission" date="2018-01" db="EMBL/GenBank/DDBJ databases">
        <title>An insight into the sialome of Amazonian anophelines.</title>
        <authorList>
            <person name="Ribeiro J.M."/>
            <person name="Scarpassa V."/>
            <person name="Calvo E."/>
        </authorList>
    </citation>
    <scope>NUCLEOTIDE SEQUENCE</scope>
</reference>
<proteinExistence type="predicted"/>
<organism evidence="2">
    <name type="scientific">Anopheles darlingi</name>
    <name type="common">Mosquito</name>
    <dbReference type="NCBI Taxonomy" id="43151"/>
    <lineage>
        <taxon>Eukaryota</taxon>
        <taxon>Metazoa</taxon>
        <taxon>Ecdysozoa</taxon>
        <taxon>Arthropoda</taxon>
        <taxon>Hexapoda</taxon>
        <taxon>Insecta</taxon>
        <taxon>Pterygota</taxon>
        <taxon>Neoptera</taxon>
        <taxon>Endopterygota</taxon>
        <taxon>Diptera</taxon>
        <taxon>Nematocera</taxon>
        <taxon>Culicoidea</taxon>
        <taxon>Culicidae</taxon>
        <taxon>Anophelinae</taxon>
        <taxon>Anopheles</taxon>
    </lineage>
</organism>
<feature type="transmembrane region" description="Helical" evidence="1">
    <location>
        <begin position="47"/>
        <end position="67"/>
    </location>
</feature>
<accession>A0A2M4DN98</accession>
<keyword evidence="1" id="KW-1133">Transmembrane helix</keyword>
<keyword evidence="1" id="KW-0812">Transmembrane</keyword>
<keyword evidence="1" id="KW-0472">Membrane</keyword>
<protein>
    <submittedName>
        <fullName evidence="2">Uncharacterized protein</fullName>
    </submittedName>
</protein>
<dbReference type="AlphaFoldDB" id="A0A2M4DN98"/>
<sequence>MCMSYVYQHRLFAHSNSLLVLLGLLRQRIHCDSSHSYACKQQAATTTAAAVTAAPLALCTAGGGIWLRSLPINRYLMFQLYLHPLRDALAAPYQSLQWFPSTTSSTTSSIFPGGERRVSCDSYDRTHVRTPDLAD</sequence>
<evidence type="ECO:0000313" key="2">
    <source>
        <dbReference type="EMBL" id="MBW79046.1"/>
    </source>
</evidence>